<sequence>MGKYNRGINGEFLGKIGSTVGSTWKGISYMKALPKLSNKKGSARQIAQRTKFRVAAKFLQPLYPVVDVGFRQQDFKRSPKNAALSELMKYAMTGENPDFKIDLNSLVLSLGSLRPPSTKGVSIVDGQIIYTWGENENAKGKYDSNGVIIVAIAAGVYPEFSINDFTRGQGAASLYLPDAPTGAEIHCYLAFMANDGSMRVSNSIHVGTVIMP</sequence>
<accession>A0AAE3SJH5</accession>
<dbReference type="EMBL" id="JAPDPI010000011">
    <property type="protein sequence ID" value="MCW3805403.1"/>
    <property type="molecule type" value="Genomic_DNA"/>
</dbReference>
<comment type="caution">
    <text evidence="1">The sequence shown here is derived from an EMBL/GenBank/DDBJ whole genome shotgun (WGS) entry which is preliminary data.</text>
</comment>
<dbReference type="Pfam" id="PF19781">
    <property type="entry name" value="DUF6266"/>
    <property type="match status" value="1"/>
</dbReference>
<name>A0AAE3SJH5_9BACT</name>
<dbReference type="RefSeq" id="WP_301198774.1">
    <property type="nucleotide sequence ID" value="NZ_JAPDPI010000011.1"/>
</dbReference>
<protein>
    <submittedName>
        <fullName evidence="1">DUF6266 family protein</fullName>
    </submittedName>
</protein>
<keyword evidence="2" id="KW-1185">Reference proteome</keyword>
<dbReference type="AlphaFoldDB" id="A0AAE3SJH5"/>
<evidence type="ECO:0000313" key="1">
    <source>
        <dbReference type="EMBL" id="MCW3805403.1"/>
    </source>
</evidence>
<dbReference type="Proteomes" id="UP001207408">
    <property type="component" value="Unassembled WGS sequence"/>
</dbReference>
<dbReference type="InterPro" id="IPR046233">
    <property type="entry name" value="DUF6266"/>
</dbReference>
<evidence type="ECO:0000313" key="2">
    <source>
        <dbReference type="Proteomes" id="UP001207408"/>
    </source>
</evidence>
<gene>
    <name evidence="1" type="ORF">OM074_07170</name>
</gene>
<reference evidence="1" key="1">
    <citation type="submission" date="2022-10" db="EMBL/GenBank/DDBJ databases">
        <authorList>
            <person name="Yu W.X."/>
        </authorList>
    </citation>
    <scope>NUCLEOTIDE SEQUENCE</scope>
    <source>
        <strain evidence="1">D04</strain>
    </source>
</reference>
<proteinExistence type="predicted"/>
<organism evidence="1 2">
    <name type="scientific">Plebeiibacterium marinum</name>
    <dbReference type="NCBI Taxonomy" id="2992111"/>
    <lineage>
        <taxon>Bacteria</taxon>
        <taxon>Pseudomonadati</taxon>
        <taxon>Bacteroidota</taxon>
        <taxon>Bacteroidia</taxon>
        <taxon>Marinilabiliales</taxon>
        <taxon>Marinilabiliaceae</taxon>
        <taxon>Plebeiibacterium</taxon>
    </lineage>
</organism>